<name>A0ABT7JAJ3_9ACTN</name>
<feature type="domain" description="Aldos-2-ulose dehydratase beta-propeller" evidence="2">
    <location>
        <begin position="102"/>
        <end position="293"/>
    </location>
</feature>
<dbReference type="Gene3D" id="2.130.10.130">
    <property type="entry name" value="Integrin alpha, N-terminal"/>
    <property type="match status" value="2"/>
</dbReference>
<dbReference type="PANTHER" id="PTHR44103">
    <property type="entry name" value="PROPROTEIN CONVERTASE P"/>
    <property type="match status" value="1"/>
</dbReference>
<protein>
    <submittedName>
        <fullName evidence="3">VCBS repeat-containing protein</fullName>
    </submittedName>
</protein>
<dbReference type="RefSeq" id="WP_285437099.1">
    <property type="nucleotide sequence ID" value="NZ_JASJUS010000060.1"/>
</dbReference>
<evidence type="ECO:0000313" key="4">
    <source>
        <dbReference type="Proteomes" id="UP001241926"/>
    </source>
</evidence>
<keyword evidence="1" id="KW-0732">Signal</keyword>
<proteinExistence type="predicted"/>
<organism evidence="3 4">
    <name type="scientific">Streptomyces fuscus</name>
    <dbReference type="NCBI Taxonomy" id="3048495"/>
    <lineage>
        <taxon>Bacteria</taxon>
        <taxon>Bacillati</taxon>
        <taxon>Actinomycetota</taxon>
        <taxon>Actinomycetes</taxon>
        <taxon>Kitasatosporales</taxon>
        <taxon>Streptomycetaceae</taxon>
        <taxon>Streptomyces</taxon>
    </lineage>
</organism>
<evidence type="ECO:0000259" key="2">
    <source>
        <dbReference type="Pfam" id="PF22301"/>
    </source>
</evidence>
<accession>A0ABT7JAJ3</accession>
<dbReference type="Pfam" id="PF13517">
    <property type="entry name" value="FG-GAP_3"/>
    <property type="match status" value="2"/>
</dbReference>
<dbReference type="InterPro" id="IPR013517">
    <property type="entry name" value="FG-GAP"/>
</dbReference>
<dbReference type="SUPFAM" id="SSF69318">
    <property type="entry name" value="Integrin alpha N-terminal domain"/>
    <property type="match status" value="1"/>
</dbReference>
<dbReference type="EMBL" id="JASJUS010000060">
    <property type="protein sequence ID" value="MDL2081901.1"/>
    <property type="molecule type" value="Genomic_DNA"/>
</dbReference>
<evidence type="ECO:0000256" key="1">
    <source>
        <dbReference type="ARBA" id="ARBA00022729"/>
    </source>
</evidence>
<evidence type="ECO:0000313" key="3">
    <source>
        <dbReference type="EMBL" id="MDL2081901.1"/>
    </source>
</evidence>
<comment type="caution">
    <text evidence="3">The sequence shown here is derived from an EMBL/GenBank/DDBJ whole genome shotgun (WGS) entry which is preliminary data.</text>
</comment>
<sequence length="430" mass="46291">MTVPATPKFTESVIDADPRDGYYLQAVDIDGDGRPDLVASGLSRGEVVWYQNPSWTKRTIVSLTGRKPVALDTADLTGDGLPDLVLSHDYGNCMFNCGPQDGKISWLQNPGAGKWNTPWSRRHVADLVATHRLRLGHFTTDRRLQLAAFPVVGPQGGAAGVHSPVHVMLYDLPDDVLNAEAWQGRAVDTSHFTVVHGVVSARFPGTPRPDRESFLLAGGEGISWLGPGPGAAPDSPWQHATLGTGVPPQKSPELGRYFQGTGNLAVGRIGGRPCAVIVTLEPFHGNTVAAYVRPNGTPSPFAKPWRRKELKVFAHPSAQYDAVGHHVVVADFDNDGDDEFLIGMRGPAPAQGVWYYKLDAQGNTLVEQQVSTESTARIAVADFNGDGRLDFAITAYDTVGYYRTKAPKVRLYTNAFAWPGPVTPPPGGDG</sequence>
<dbReference type="Proteomes" id="UP001241926">
    <property type="component" value="Unassembled WGS sequence"/>
</dbReference>
<dbReference type="PANTHER" id="PTHR44103:SF1">
    <property type="entry name" value="PROPROTEIN CONVERTASE P"/>
    <property type="match status" value="1"/>
</dbReference>
<gene>
    <name evidence="3" type="ORF">QNN03_36300</name>
</gene>
<dbReference type="Pfam" id="PF22301">
    <property type="entry name" value="AUDH_beta_propeller"/>
    <property type="match status" value="1"/>
</dbReference>
<keyword evidence="4" id="KW-1185">Reference proteome</keyword>
<dbReference type="InterPro" id="IPR028994">
    <property type="entry name" value="Integrin_alpha_N"/>
</dbReference>
<dbReference type="InterPro" id="IPR054583">
    <property type="entry name" value="Beta-prop_AUDH"/>
</dbReference>
<reference evidence="3 4" key="1">
    <citation type="submission" date="2023-05" db="EMBL/GenBank/DDBJ databases">
        <title>Streptomyces fuscus sp. nov., a brown-black pigment producing actinomyces isolated from dry sand of Sea duck farm.</title>
        <authorList>
            <person name="Xie J."/>
            <person name="Shen N."/>
        </authorList>
    </citation>
    <scope>NUCLEOTIDE SEQUENCE [LARGE SCALE GENOMIC DNA]</scope>
    <source>
        <strain evidence="3 4">GXMU-J15</strain>
    </source>
</reference>